<evidence type="ECO:0000256" key="2">
    <source>
        <dbReference type="PROSITE-ProRule" id="PRU00169"/>
    </source>
</evidence>
<sequence>MTRVMLVEDNHLHQKLYCAWLELGGHRVTTVSDGRKAVGRIAEEKPDLVIMDIRLPPLSGLDLIAACKDAPEVAAIPILALTVCDAPEDEADCLAAGAEAYLSKTVTMTDFLGVVSSLTRG</sequence>
<dbReference type="InterPro" id="IPR050595">
    <property type="entry name" value="Bact_response_regulator"/>
</dbReference>
<keyword evidence="5" id="KW-1185">Reference proteome</keyword>
<dbReference type="Pfam" id="PF00072">
    <property type="entry name" value="Response_reg"/>
    <property type="match status" value="1"/>
</dbReference>
<accession>A0ABX0XIW0</accession>
<evidence type="ECO:0000256" key="1">
    <source>
        <dbReference type="ARBA" id="ARBA00022553"/>
    </source>
</evidence>
<dbReference type="Proteomes" id="UP000734218">
    <property type="component" value="Unassembled WGS sequence"/>
</dbReference>
<evidence type="ECO:0000313" key="5">
    <source>
        <dbReference type="Proteomes" id="UP000734218"/>
    </source>
</evidence>
<evidence type="ECO:0000259" key="3">
    <source>
        <dbReference type="PROSITE" id="PS50110"/>
    </source>
</evidence>
<dbReference type="Gene3D" id="3.40.50.2300">
    <property type="match status" value="1"/>
</dbReference>
<dbReference type="SMART" id="SM00448">
    <property type="entry name" value="REC"/>
    <property type="match status" value="1"/>
</dbReference>
<dbReference type="InterPro" id="IPR011006">
    <property type="entry name" value="CheY-like_superfamily"/>
</dbReference>
<dbReference type="PANTHER" id="PTHR44591">
    <property type="entry name" value="STRESS RESPONSE REGULATOR PROTEIN 1"/>
    <property type="match status" value="1"/>
</dbReference>
<dbReference type="EMBL" id="JAATJE010000001">
    <property type="protein sequence ID" value="NJC32746.1"/>
    <property type="molecule type" value="Genomic_DNA"/>
</dbReference>
<feature type="domain" description="Response regulatory" evidence="3">
    <location>
        <begin position="3"/>
        <end position="119"/>
    </location>
</feature>
<protein>
    <submittedName>
        <fullName evidence="4">CheY-like chemotaxis protein</fullName>
    </submittedName>
</protein>
<proteinExistence type="predicted"/>
<organism evidence="4 5">
    <name type="scientific">Sphingomonas jejuensis</name>
    <dbReference type="NCBI Taxonomy" id="904715"/>
    <lineage>
        <taxon>Bacteria</taxon>
        <taxon>Pseudomonadati</taxon>
        <taxon>Pseudomonadota</taxon>
        <taxon>Alphaproteobacteria</taxon>
        <taxon>Sphingomonadales</taxon>
        <taxon>Sphingomonadaceae</taxon>
        <taxon>Sphingomonas</taxon>
    </lineage>
</organism>
<dbReference type="PANTHER" id="PTHR44591:SF20">
    <property type="entry name" value="PROTEIN PILH"/>
    <property type="match status" value="1"/>
</dbReference>
<dbReference type="SUPFAM" id="SSF52172">
    <property type="entry name" value="CheY-like"/>
    <property type="match status" value="1"/>
</dbReference>
<comment type="caution">
    <text evidence="4">The sequence shown here is derived from an EMBL/GenBank/DDBJ whole genome shotgun (WGS) entry which is preliminary data.</text>
</comment>
<reference evidence="4 5" key="1">
    <citation type="submission" date="2020-03" db="EMBL/GenBank/DDBJ databases">
        <title>Genomic Encyclopedia of Type Strains, Phase IV (KMG-IV): sequencing the most valuable type-strain genomes for metagenomic binning, comparative biology and taxonomic classification.</title>
        <authorList>
            <person name="Goeker M."/>
        </authorList>
    </citation>
    <scope>NUCLEOTIDE SEQUENCE [LARGE SCALE GENOMIC DNA]</scope>
    <source>
        <strain evidence="4 5">DSM 27651</strain>
    </source>
</reference>
<feature type="modified residue" description="4-aspartylphosphate" evidence="2">
    <location>
        <position position="52"/>
    </location>
</feature>
<dbReference type="InterPro" id="IPR001789">
    <property type="entry name" value="Sig_transdc_resp-reg_receiver"/>
</dbReference>
<gene>
    <name evidence="4" type="ORF">GGR88_000220</name>
</gene>
<name>A0ABX0XIW0_9SPHN</name>
<evidence type="ECO:0000313" key="4">
    <source>
        <dbReference type="EMBL" id="NJC32746.1"/>
    </source>
</evidence>
<dbReference type="RefSeq" id="WP_167952139.1">
    <property type="nucleotide sequence ID" value="NZ_JAATJE010000001.1"/>
</dbReference>
<keyword evidence="1 2" id="KW-0597">Phosphoprotein</keyword>
<dbReference type="PROSITE" id="PS50110">
    <property type="entry name" value="RESPONSE_REGULATORY"/>
    <property type="match status" value="1"/>
</dbReference>